<evidence type="ECO:0000313" key="5">
    <source>
        <dbReference type="EMBL" id="PZM99820.1"/>
    </source>
</evidence>
<evidence type="ECO:0000256" key="4">
    <source>
        <dbReference type="ARBA" id="ARBA00022729"/>
    </source>
</evidence>
<dbReference type="PROSITE" id="PS51318">
    <property type="entry name" value="TAT"/>
    <property type="match status" value="1"/>
</dbReference>
<dbReference type="InterPro" id="IPR022386">
    <property type="entry name" value="Chitin_NgcE"/>
</dbReference>
<proteinExistence type="inferred from homology"/>
<evidence type="ECO:0000256" key="3">
    <source>
        <dbReference type="ARBA" id="ARBA00022448"/>
    </source>
</evidence>
<evidence type="ECO:0000256" key="1">
    <source>
        <dbReference type="ARBA" id="ARBA00004196"/>
    </source>
</evidence>
<dbReference type="GO" id="GO:0030313">
    <property type="term" value="C:cell envelope"/>
    <property type="evidence" value="ECO:0007669"/>
    <property type="project" value="UniProtKB-SubCell"/>
</dbReference>
<protein>
    <submittedName>
        <fullName evidence="5">Carbohydrate ABC transporter, N-acetylglucosamine/diacetylchitobiose-binding protein</fullName>
    </submittedName>
</protein>
<evidence type="ECO:0000256" key="2">
    <source>
        <dbReference type="ARBA" id="ARBA00008520"/>
    </source>
</evidence>
<dbReference type="SUPFAM" id="SSF53850">
    <property type="entry name" value="Periplasmic binding protein-like II"/>
    <property type="match status" value="1"/>
</dbReference>
<keyword evidence="4" id="KW-0732">Signal</keyword>
<dbReference type="STRING" id="1111738.GCA_000427905_03547"/>
<keyword evidence="3" id="KW-0813">Transport</keyword>
<accession>A0A2W4JL49</accession>
<dbReference type="PANTHER" id="PTHR43649">
    <property type="entry name" value="ARABINOSE-BINDING PROTEIN-RELATED"/>
    <property type="match status" value="1"/>
</dbReference>
<dbReference type="InterPro" id="IPR006311">
    <property type="entry name" value="TAT_signal"/>
</dbReference>
<dbReference type="PANTHER" id="PTHR43649:SF31">
    <property type="entry name" value="SN-GLYCEROL-3-PHOSPHATE-BINDING PERIPLASMIC PROTEIN UGPB"/>
    <property type="match status" value="1"/>
</dbReference>
<comment type="similarity">
    <text evidence="2">Belongs to the bacterial solute-binding protein 1 family.</text>
</comment>
<reference evidence="5" key="1">
    <citation type="submission" date="2018-05" db="EMBL/GenBank/DDBJ databases">
        <authorList>
            <person name="Lanie J.A."/>
            <person name="Ng W.-L."/>
            <person name="Kazmierczak K.M."/>
            <person name="Andrzejewski T.M."/>
            <person name="Davidsen T.M."/>
            <person name="Wayne K.J."/>
            <person name="Tettelin H."/>
            <person name="Glass J.I."/>
            <person name="Rusch D."/>
            <person name="Podicherti R."/>
            <person name="Tsui H.-C.T."/>
            <person name="Winkler M.E."/>
        </authorList>
    </citation>
    <scope>NUCLEOTIDE SEQUENCE</scope>
    <source>
        <strain evidence="5">ZC4RG45</strain>
    </source>
</reference>
<dbReference type="Gene3D" id="3.40.190.10">
    <property type="entry name" value="Periplasmic binding protein-like II"/>
    <property type="match status" value="2"/>
</dbReference>
<organism evidence="5">
    <name type="scientific">Thermocrispum agreste</name>
    <dbReference type="NCBI Taxonomy" id="37925"/>
    <lineage>
        <taxon>Bacteria</taxon>
        <taxon>Bacillati</taxon>
        <taxon>Actinomycetota</taxon>
        <taxon>Actinomycetes</taxon>
        <taxon>Pseudonocardiales</taxon>
        <taxon>Pseudonocardiaceae</taxon>
        <taxon>Thermocrispum</taxon>
    </lineage>
</organism>
<dbReference type="InterPro" id="IPR050490">
    <property type="entry name" value="Bact_solute-bd_prot1"/>
</dbReference>
<dbReference type="NCBIfam" id="TIGR03851">
    <property type="entry name" value="chitin_NgcE"/>
    <property type="match status" value="1"/>
</dbReference>
<dbReference type="EMBL" id="QGUI01000132">
    <property type="protein sequence ID" value="PZM99820.1"/>
    <property type="molecule type" value="Genomic_DNA"/>
</dbReference>
<sequence>MREADMVDVDRRVFLRQALAAGALFLPVSGMMASCATAGSGGNEQAKGEVSAKNPLGVDSSAPLEVITFAGGLKTTFPEVQAAYKKAHSGAKVTVKGMVNINSLQPRFASDDPPDLIDDSGAQKIPLGTLVGGKQLADLQPLLDAPSVDDPNVKVRDTLVDGTVDVGSYNGTFHALNYVLFVYGMWYSRSLFDKHNWEMPKQWDDFLDLCAEMKSAGLAPVGYAGQNAAQYVTTTLLTMAAKRGGPDVLVKIDNLEPGAWEQPAVGDAAAAIEQLAAKGYLLPGAAALEHTEAQTEWVKGKVGVYPNASWVENEMKSVTPKGFDMVMSPVPSLGSDDAMPTEALYASPGESFIVPSKADNVRGGMEFLRYMLAKDNAMAFTELTGSLTVVKAANEAVEPKTTGLESTQAALQAAGENTVTYIHNLWYGDMHKACTQAMADLLAGRKSAEEYVKACQQAADKTAADDSIEKYERK</sequence>
<comment type="subcellular location">
    <subcellularLocation>
        <location evidence="1">Cell envelope</location>
    </subcellularLocation>
</comment>
<gene>
    <name evidence="5" type="primary">ngcE</name>
    <name evidence="5" type="ORF">DIU77_04965</name>
</gene>
<dbReference type="Pfam" id="PF01547">
    <property type="entry name" value="SBP_bac_1"/>
    <property type="match status" value="1"/>
</dbReference>
<dbReference type="PROSITE" id="PS51257">
    <property type="entry name" value="PROKAR_LIPOPROTEIN"/>
    <property type="match status" value="1"/>
</dbReference>
<dbReference type="AlphaFoldDB" id="A0A2W4JL49"/>
<name>A0A2W4JL49_9PSEU</name>
<comment type="caution">
    <text evidence="5">The sequence shown here is derived from an EMBL/GenBank/DDBJ whole genome shotgun (WGS) entry which is preliminary data.</text>
</comment>
<dbReference type="InterPro" id="IPR006059">
    <property type="entry name" value="SBP"/>
</dbReference>